<dbReference type="Proteomes" id="UP000094224">
    <property type="component" value="Unassembled WGS sequence"/>
</dbReference>
<gene>
    <name evidence="1" type="ORF">BHQ21_15225</name>
</gene>
<evidence type="ECO:0000313" key="1">
    <source>
        <dbReference type="EMBL" id="ODR05118.1"/>
    </source>
</evidence>
<sequence>MLMPGVNESEVLLLWRALRQFRSGKTPGCAPRGRPPSSNCPLYAHCGRWSEPDDYRLSLEETLEETMRRRARWPCGRLLELLGPDTSRIG</sequence>
<reference evidence="2" key="1">
    <citation type="submission" date="2016-09" db="EMBL/GenBank/DDBJ databases">
        <authorList>
            <person name="Greninger A.L."/>
            <person name="Jerome K.R."/>
            <person name="Mcnair B."/>
            <person name="Wallis C."/>
            <person name="Fang F."/>
        </authorList>
    </citation>
    <scope>NUCLEOTIDE SEQUENCE [LARGE SCALE GENOMIC DNA]</scope>
    <source>
        <strain evidence="2">BC1_M4</strain>
    </source>
</reference>
<dbReference type="EMBL" id="MIHC01000025">
    <property type="protein sequence ID" value="ODR05118.1"/>
    <property type="molecule type" value="Genomic_DNA"/>
</dbReference>
<protein>
    <submittedName>
        <fullName evidence="1">Uncharacterized protein</fullName>
    </submittedName>
</protein>
<comment type="caution">
    <text evidence="1">The sequence shown here is derived from an EMBL/GenBank/DDBJ whole genome shotgun (WGS) entry which is preliminary data.</text>
</comment>
<accession>A0A1E3SUD7</accession>
<organism evidence="1 2">
    <name type="scientific">Mycobacterium sherrisii</name>
    <dbReference type="NCBI Taxonomy" id="243061"/>
    <lineage>
        <taxon>Bacteria</taxon>
        <taxon>Bacillati</taxon>
        <taxon>Actinomycetota</taxon>
        <taxon>Actinomycetes</taxon>
        <taxon>Mycobacteriales</taxon>
        <taxon>Mycobacteriaceae</taxon>
        <taxon>Mycobacterium</taxon>
        <taxon>Mycobacterium simiae complex</taxon>
    </lineage>
</organism>
<evidence type="ECO:0000313" key="2">
    <source>
        <dbReference type="Proteomes" id="UP000094224"/>
    </source>
</evidence>
<name>A0A1E3SUD7_9MYCO</name>
<dbReference type="AlphaFoldDB" id="A0A1E3SUD7"/>
<keyword evidence="2" id="KW-1185">Reference proteome</keyword>
<proteinExistence type="predicted"/>